<proteinExistence type="predicted"/>
<protein>
    <submittedName>
        <fullName evidence="1">Uncharacterized protein</fullName>
    </submittedName>
</protein>
<reference evidence="1" key="1">
    <citation type="journal article" date="2021" name="Proc. Natl. Acad. Sci. U.S.A.">
        <title>A Catalog of Tens of Thousands of Viruses from Human Metagenomes Reveals Hidden Associations with Chronic Diseases.</title>
        <authorList>
            <person name="Tisza M.J."/>
            <person name="Buck C.B."/>
        </authorList>
    </citation>
    <scope>NUCLEOTIDE SEQUENCE</scope>
    <source>
        <strain evidence="1">Ct1is2</strain>
    </source>
</reference>
<sequence length="168" mass="20004">MDFIKLQAIEYALRIFDQLLFEQRRIEVDKRELVFSYDNKLFTATTFLSDENFDPMTIFWEENMVEYRRSFPNLRNENSLYSIVLRQMKDKYSFYPVSKELLKYDQQLLLQSIKEFVNGLNLPDTLESPAVFRNVKFLESNVNLPFLDLGIKTNEVELVSLMVVSQND</sequence>
<evidence type="ECO:0000313" key="1">
    <source>
        <dbReference type="EMBL" id="DAD95878.1"/>
    </source>
</evidence>
<name>A0A8S5NMC7_9CAUD</name>
<organism evidence="1">
    <name type="scientific">Siphoviridae sp. ct1is2</name>
    <dbReference type="NCBI Taxonomy" id="2826273"/>
    <lineage>
        <taxon>Viruses</taxon>
        <taxon>Duplodnaviria</taxon>
        <taxon>Heunggongvirae</taxon>
        <taxon>Uroviricota</taxon>
        <taxon>Caudoviricetes</taxon>
    </lineage>
</organism>
<dbReference type="EMBL" id="BK015204">
    <property type="protein sequence ID" value="DAD95878.1"/>
    <property type="molecule type" value="Genomic_DNA"/>
</dbReference>
<accession>A0A8S5NMC7</accession>